<dbReference type="Proteomes" id="UP000016800">
    <property type="component" value="Chromosome VIII"/>
</dbReference>
<dbReference type="HOGENOM" id="CLU_2109246_0_0_1"/>
<evidence type="ECO:0000313" key="2">
    <source>
        <dbReference type="Proteomes" id="UP000016800"/>
    </source>
</evidence>
<keyword evidence="2" id="KW-1185">Reference proteome</keyword>
<evidence type="ECO:0000313" key="1">
    <source>
        <dbReference type="EMBL" id="CCT72059.1"/>
    </source>
</evidence>
<organism evidence="1 2">
    <name type="scientific">Gibberella fujikuroi (strain CBS 195.34 / IMI 58289 / NRRL A-6831)</name>
    <name type="common">Bakanae and foot rot disease fungus</name>
    <name type="synonym">Fusarium fujikuroi</name>
    <dbReference type="NCBI Taxonomy" id="1279085"/>
    <lineage>
        <taxon>Eukaryota</taxon>
        <taxon>Fungi</taxon>
        <taxon>Dikarya</taxon>
        <taxon>Ascomycota</taxon>
        <taxon>Pezizomycotina</taxon>
        <taxon>Sordariomycetes</taxon>
        <taxon>Hypocreomycetidae</taxon>
        <taxon>Hypocreales</taxon>
        <taxon>Nectriaceae</taxon>
        <taxon>Fusarium</taxon>
        <taxon>Fusarium fujikuroi species complex</taxon>
    </lineage>
</organism>
<gene>
    <name evidence="1" type="ORF">FFUJ_13943</name>
</gene>
<dbReference type="GeneID" id="35407397"/>
<accession>S0EB13</accession>
<dbReference type="RefSeq" id="XP_023434137.1">
    <property type="nucleotide sequence ID" value="XM_023581439.1"/>
</dbReference>
<dbReference type="EMBL" id="HF679030">
    <property type="protein sequence ID" value="CCT72059.1"/>
    <property type="molecule type" value="Genomic_DNA"/>
</dbReference>
<dbReference type="AlphaFoldDB" id="S0EB13"/>
<protein>
    <submittedName>
        <fullName evidence="1">Uncharacterized protein</fullName>
    </submittedName>
</protein>
<sequence>MADVRITGTGNHNVVVVELQALLSENLISTDHSAVFLVATKLTMEGFGIPLSGLFPSDAARRPLACDLLDHPGFVTEPWGVTRWYAFLLAMAVFVEALTWDCFRKFDLICGVLKD</sequence>
<dbReference type="VEuPathDB" id="FungiDB:FFUJ_13943"/>
<proteinExistence type="predicted"/>
<reference evidence="2" key="1">
    <citation type="journal article" date="2013" name="PLoS Pathog.">
        <title>Deciphering the cryptic genome: genome-wide analyses of the rice pathogen Fusarium fujikuroi reveal complex regulation of secondary metabolism and novel metabolites.</title>
        <authorList>
            <person name="Wiemann P."/>
            <person name="Sieber C.M."/>
            <person name="von Bargen K.W."/>
            <person name="Studt L."/>
            <person name="Niehaus E.M."/>
            <person name="Espino J.J."/>
            <person name="Huss K."/>
            <person name="Michielse C.B."/>
            <person name="Albermann S."/>
            <person name="Wagner D."/>
            <person name="Bergner S.V."/>
            <person name="Connolly L.R."/>
            <person name="Fischer A."/>
            <person name="Reuter G."/>
            <person name="Kleigrewe K."/>
            <person name="Bald T."/>
            <person name="Wingfield B.D."/>
            <person name="Ophir R."/>
            <person name="Freeman S."/>
            <person name="Hippler M."/>
            <person name="Smith K.M."/>
            <person name="Brown D.W."/>
            <person name="Proctor R.H."/>
            <person name="Munsterkotter M."/>
            <person name="Freitag M."/>
            <person name="Humpf H.U."/>
            <person name="Guldener U."/>
            <person name="Tudzynski B."/>
        </authorList>
    </citation>
    <scope>NUCLEOTIDE SEQUENCE [LARGE SCALE GENOMIC DNA]</scope>
    <source>
        <strain evidence="2">CBS 195.34 / IMI 58289 / NRRL A-6831</strain>
    </source>
</reference>
<name>S0EB13_GIBF5</name>